<evidence type="ECO:0000313" key="3">
    <source>
        <dbReference type="EMBL" id="MDQ0152429.1"/>
    </source>
</evidence>
<feature type="compositionally biased region" description="Low complexity" evidence="1">
    <location>
        <begin position="42"/>
        <end position="63"/>
    </location>
</feature>
<feature type="signal peptide" evidence="2">
    <location>
        <begin position="1"/>
        <end position="28"/>
    </location>
</feature>
<dbReference type="RefSeq" id="WP_307254067.1">
    <property type="nucleotide sequence ID" value="NZ_JAUSTO010000005.1"/>
</dbReference>
<protein>
    <recommendedName>
        <fullName evidence="5">Lipoprotein</fullName>
    </recommendedName>
</protein>
<sequence length="240" mass="25300">MRKNIMRIVMAAAALLLLSCGERMSRTAADPADSGTGEEAESSVSETAEASAAASAPVEVGSGEPASAVSGQELVVTRHKQEGKHMVSAAGLTISVPTTFDGLAAEGAEFSGDGDIVKAGATGSCRVKYRGSFNSIRINVKNNQDYSMAVRECTVKGIEIGSQQPDPELTLYGIPMGATRQQIADVYGEPFSKTFDDADGMSNMVYQFGTDIYSNQVVMILFRNGRAVAASYDDFSLVVN</sequence>
<feature type="region of interest" description="Disordered" evidence="1">
    <location>
        <begin position="27"/>
        <end position="72"/>
    </location>
</feature>
<evidence type="ECO:0000313" key="4">
    <source>
        <dbReference type="Proteomes" id="UP001241537"/>
    </source>
</evidence>
<comment type="caution">
    <text evidence="3">The sequence shown here is derived from an EMBL/GenBank/DDBJ whole genome shotgun (WGS) entry which is preliminary data.</text>
</comment>
<evidence type="ECO:0000256" key="1">
    <source>
        <dbReference type="SAM" id="MobiDB-lite"/>
    </source>
</evidence>
<dbReference type="AlphaFoldDB" id="A0AAE3V9U1"/>
<keyword evidence="2" id="KW-0732">Signal</keyword>
<evidence type="ECO:0008006" key="5">
    <source>
        <dbReference type="Google" id="ProtNLM"/>
    </source>
</evidence>
<accession>A0AAE3V9U1</accession>
<dbReference type="Proteomes" id="UP001241537">
    <property type="component" value="Unassembled WGS sequence"/>
</dbReference>
<dbReference type="PROSITE" id="PS51257">
    <property type="entry name" value="PROKAR_LIPOPROTEIN"/>
    <property type="match status" value="1"/>
</dbReference>
<reference evidence="3" key="1">
    <citation type="submission" date="2023-07" db="EMBL/GenBank/DDBJ databases">
        <title>Genomic Encyclopedia of Type Strains, Phase IV (KMG-IV): sequencing the most valuable type-strain genomes for metagenomic binning, comparative biology and taxonomic classification.</title>
        <authorList>
            <person name="Goeker M."/>
        </authorList>
    </citation>
    <scope>NUCLEOTIDE SEQUENCE</scope>
    <source>
        <strain evidence="3">DSM 19659</strain>
    </source>
</reference>
<dbReference type="EMBL" id="JAUSTO010000005">
    <property type="protein sequence ID" value="MDQ0152429.1"/>
    <property type="molecule type" value="Genomic_DNA"/>
</dbReference>
<keyword evidence="4" id="KW-1185">Reference proteome</keyword>
<gene>
    <name evidence="3" type="ORF">J2S20_001118</name>
</gene>
<organism evidence="3 4">
    <name type="scientific">Moryella indoligenes</name>
    <dbReference type="NCBI Taxonomy" id="371674"/>
    <lineage>
        <taxon>Bacteria</taxon>
        <taxon>Bacillati</taxon>
        <taxon>Bacillota</taxon>
        <taxon>Clostridia</taxon>
        <taxon>Lachnospirales</taxon>
        <taxon>Lachnospiraceae</taxon>
        <taxon>Moryella</taxon>
    </lineage>
</organism>
<proteinExistence type="predicted"/>
<name>A0AAE3V9U1_9FIRM</name>
<feature type="chain" id="PRO_5041940075" description="Lipoprotein" evidence="2">
    <location>
        <begin position="29"/>
        <end position="240"/>
    </location>
</feature>
<evidence type="ECO:0000256" key="2">
    <source>
        <dbReference type="SAM" id="SignalP"/>
    </source>
</evidence>